<dbReference type="OrthoDB" id="3501153at2759"/>
<comment type="caution">
    <text evidence="3">The sequence shown here is derived from an EMBL/GenBank/DDBJ whole genome shotgun (WGS) entry which is preliminary data.</text>
</comment>
<dbReference type="EMBL" id="JAAMPI010001768">
    <property type="protein sequence ID" value="KAF4624110.1"/>
    <property type="molecule type" value="Genomic_DNA"/>
</dbReference>
<name>A0A8H4R624_9HELO</name>
<dbReference type="Proteomes" id="UP000566819">
    <property type="component" value="Unassembled WGS sequence"/>
</dbReference>
<sequence>MDITSAFKTATRQNSKLYGNVEYDPLTENNDETPSEKFDPPSQSRRRKRPGLLLGLSILSIIISAMIISFGWVKLETLSASLKDAVHEIHETKHLLKQEKHYDHASKPKAPTGLELGHCGNSNEEARALGCKFDPMTWAWMRPECYREELISDFLNRTDWHFYLHDTLLPEEEIPIEEWLRGDYYELWTPKKYHFFHCTYMWRKVHLALLEHLPMDSDTIKMDHTIHCEMAVTHDIYPVEHYECDDWPGACPTLVQAGWTKCGWY</sequence>
<accession>A0A8H4R624</accession>
<gene>
    <name evidence="3" type="ORF">G7Y89_g14063</name>
</gene>
<evidence type="ECO:0000256" key="1">
    <source>
        <dbReference type="SAM" id="MobiDB-lite"/>
    </source>
</evidence>
<proteinExistence type="predicted"/>
<keyword evidence="4" id="KW-1185">Reference proteome</keyword>
<keyword evidence="2" id="KW-0812">Transmembrane</keyword>
<keyword evidence="2" id="KW-0472">Membrane</keyword>
<dbReference type="InterPro" id="IPR053008">
    <property type="entry name" value="Phomopsin_biosynth_assoc"/>
</dbReference>
<organism evidence="3 4">
    <name type="scientific">Cudoniella acicularis</name>
    <dbReference type="NCBI Taxonomy" id="354080"/>
    <lineage>
        <taxon>Eukaryota</taxon>
        <taxon>Fungi</taxon>
        <taxon>Dikarya</taxon>
        <taxon>Ascomycota</taxon>
        <taxon>Pezizomycotina</taxon>
        <taxon>Leotiomycetes</taxon>
        <taxon>Helotiales</taxon>
        <taxon>Tricladiaceae</taxon>
        <taxon>Cudoniella</taxon>
    </lineage>
</organism>
<evidence type="ECO:0000313" key="4">
    <source>
        <dbReference type="Proteomes" id="UP000566819"/>
    </source>
</evidence>
<reference evidence="3 4" key="1">
    <citation type="submission" date="2020-03" db="EMBL/GenBank/DDBJ databases">
        <title>Draft Genome Sequence of Cudoniella acicularis.</title>
        <authorList>
            <person name="Buettner E."/>
            <person name="Kellner H."/>
        </authorList>
    </citation>
    <scope>NUCLEOTIDE SEQUENCE [LARGE SCALE GENOMIC DNA]</scope>
    <source>
        <strain evidence="3 4">DSM 108380</strain>
    </source>
</reference>
<feature type="region of interest" description="Disordered" evidence="1">
    <location>
        <begin position="22"/>
        <end position="47"/>
    </location>
</feature>
<keyword evidence="2" id="KW-1133">Transmembrane helix</keyword>
<dbReference type="AlphaFoldDB" id="A0A8H4R624"/>
<protein>
    <submittedName>
        <fullName evidence="3">Uncharacterized protein</fullName>
    </submittedName>
</protein>
<dbReference type="PANTHER" id="PTHR35896:SF3">
    <property type="entry name" value="MAJOR FACILITATOR SUPERFAMILY TRANSPORTER"/>
    <property type="match status" value="1"/>
</dbReference>
<feature type="transmembrane region" description="Helical" evidence="2">
    <location>
        <begin position="52"/>
        <end position="73"/>
    </location>
</feature>
<dbReference type="PANTHER" id="PTHR35896">
    <property type="entry name" value="IG-LIKE DOMAIN-CONTAINING PROTEIN"/>
    <property type="match status" value="1"/>
</dbReference>
<evidence type="ECO:0000256" key="2">
    <source>
        <dbReference type="SAM" id="Phobius"/>
    </source>
</evidence>
<evidence type="ECO:0000313" key="3">
    <source>
        <dbReference type="EMBL" id="KAF4624110.1"/>
    </source>
</evidence>